<keyword evidence="1" id="KW-0808">Transferase</keyword>
<gene>
    <name evidence="2" type="ORF">AU467_31340</name>
</gene>
<dbReference type="InterPro" id="IPR044855">
    <property type="entry name" value="CoA-Trfase_III_dom3_sf"/>
</dbReference>
<protein>
    <submittedName>
        <fullName evidence="2">Carnitine dehydratase</fullName>
    </submittedName>
</protein>
<evidence type="ECO:0000313" key="3">
    <source>
        <dbReference type="Proteomes" id="UP000053176"/>
    </source>
</evidence>
<dbReference type="Gene3D" id="3.40.50.10540">
    <property type="entry name" value="Crotonobetainyl-coa:carnitine coa-transferase, domain 1"/>
    <property type="match status" value="1"/>
</dbReference>
<dbReference type="EMBL" id="LPWA01000143">
    <property type="protein sequence ID" value="KUM24099.1"/>
    <property type="molecule type" value="Genomic_DNA"/>
</dbReference>
<dbReference type="Proteomes" id="UP000053176">
    <property type="component" value="Unassembled WGS sequence"/>
</dbReference>
<proteinExistence type="predicted"/>
<accession>A0A101KNI7</accession>
<dbReference type="AlphaFoldDB" id="A0A101KNI7"/>
<evidence type="ECO:0000313" key="2">
    <source>
        <dbReference type="EMBL" id="KUM24099.1"/>
    </source>
</evidence>
<reference evidence="2 3" key="1">
    <citation type="submission" date="2015-12" db="EMBL/GenBank/DDBJ databases">
        <title>Draft genome sequence of Mesorhizobium sp. UFLA 01-765, a multitolerant efficient symbiont and plant-growth promoting strain isolated from Zn-mining soil using Leucaena leucocephala as a trap plant.</title>
        <authorList>
            <person name="Rangel W.M."/>
            <person name="Thijs S."/>
            <person name="Longatti S.M."/>
            <person name="Moreira F.M."/>
            <person name="Weyens N."/>
            <person name="Vangronsveld J."/>
            <person name="Van Hamme J.D."/>
            <person name="Bottos E.M."/>
            <person name="Rineau F."/>
        </authorList>
    </citation>
    <scope>NUCLEOTIDE SEQUENCE [LARGE SCALE GENOMIC DNA]</scope>
    <source>
        <strain evidence="2 3">UFLA 01-765</strain>
    </source>
</reference>
<dbReference type="GO" id="GO:0008410">
    <property type="term" value="F:CoA-transferase activity"/>
    <property type="evidence" value="ECO:0007669"/>
    <property type="project" value="TreeGrafter"/>
</dbReference>
<dbReference type="InterPro" id="IPR023606">
    <property type="entry name" value="CoA-Trfase_III_dom_1_sf"/>
</dbReference>
<dbReference type="InterPro" id="IPR050483">
    <property type="entry name" value="CoA-transferase_III_domain"/>
</dbReference>
<comment type="caution">
    <text evidence="2">The sequence shown here is derived from an EMBL/GenBank/DDBJ whole genome shotgun (WGS) entry which is preliminary data.</text>
</comment>
<dbReference type="Gene3D" id="3.30.1540.10">
    <property type="entry name" value="formyl-coa transferase, domain 3"/>
    <property type="match status" value="1"/>
</dbReference>
<dbReference type="OrthoDB" id="9806585at2"/>
<evidence type="ECO:0000256" key="1">
    <source>
        <dbReference type="ARBA" id="ARBA00022679"/>
    </source>
</evidence>
<dbReference type="Pfam" id="PF02515">
    <property type="entry name" value="CoA_transf_3"/>
    <property type="match status" value="1"/>
</dbReference>
<sequence length="383" mass="41826">MQNSLEGITVVAVEQAVAAPYASSRLADAGARVIKVERPEGDFARNYDKLVRGQSAYFVWLNRGKESVCLDLRSEGDRVVLDALIASADVFIQNLKPGSIEKLGFGSANLRRRFRRLVTCDISGFGDSGPYSHLKAYDLIVQAETGLCAITGTQQGPARVGVSVCDISAGMTAHSAILQALYNRERTGEGASIQVSLFDAIADWMNVPVLQHDYSGYETVRAGVTHPSLAPYGAYSCVDGKDVIFSVQNDREWVNFCEKFLKKPELTRTPGFVDNMERLGNRPRLDEIIQRRFSELSSEQAMHELEAAGLAYGRLNDISDVSQHPHLRRIEVGTPEGAVGTIAPAAIFDSEHPALRPVPALGAHTETIREEVRGRLRARAASA</sequence>
<dbReference type="PANTHER" id="PTHR48207:SF3">
    <property type="entry name" value="SUCCINATE--HYDROXYMETHYLGLUTARATE COA-TRANSFERASE"/>
    <property type="match status" value="1"/>
</dbReference>
<organism evidence="2 3">
    <name type="scientific">Rhizobium loti</name>
    <name type="common">Mesorhizobium loti</name>
    <dbReference type="NCBI Taxonomy" id="381"/>
    <lineage>
        <taxon>Bacteria</taxon>
        <taxon>Pseudomonadati</taxon>
        <taxon>Pseudomonadota</taxon>
        <taxon>Alphaproteobacteria</taxon>
        <taxon>Hyphomicrobiales</taxon>
        <taxon>Phyllobacteriaceae</taxon>
        <taxon>Mesorhizobium</taxon>
    </lineage>
</organism>
<dbReference type="InterPro" id="IPR003673">
    <property type="entry name" value="CoA-Trfase_fam_III"/>
</dbReference>
<dbReference type="PANTHER" id="PTHR48207">
    <property type="entry name" value="SUCCINATE--HYDROXYMETHYLGLUTARATE COA-TRANSFERASE"/>
    <property type="match status" value="1"/>
</dbReference>
<dbReference type="SUPFAM" id="SSF89796">
    <property type="entry name" value="CoA-transferase family III (CaiB/BaiF)"/>
    <property type="match status" value="1"/>
</dbReference>
<name>A0A101KNI7_RHILI</name>